<evidence type="ECO:0000313" key="1">
    <source>
        <dbReference type="EMBL" id="GEE01731.1"/>
    </source>
</evidence>
<protein>
    <submittedName>
        <fullName evidence="1">Uncharacterized protein</fullName>
    </submittedName>
</protein>
<name>A0A7I9V9G2_9ACTN</name>
<proteinExistence type="predicted"/>
<dbReference type="Proteomes" id="UP000444960">
    <property type="component" value="Unassembled WGS sequence"/>
</dbReference>
<keyword evidence="2" id="KW-1185">Reference proteome</keyword>
<organism evidence="1 2">
    <name type="scientific">Gordonia spumicola</name>
    <dbReference type="NCBI Taxonomy" id="589161"/>
    <lineage>
        <taxon>Bacteria</taxon>
        <taxon>Bacillati</taxon>
        <taxon>Actinomycetota</taxon>
        <taxon>Actinomycetes</taxon>
        <taxon>Mycobacteriales</taxon>
        <taxon>Gordoniaceae</taxon>
        <taxon>Gordonia</taxon>
    </lineage>
</organism>
<dbReference type="EMBL" id="BJOV01000003">
    <property type="protein sequence ID" value="GEE01731.1"/>
    <property type="molecule type" value="Genomic_DNA"/>
</dbReference>
<comment type="caution">
    <text evidence="1">The sequence shown here is derived from an EMBL/GenBank/DDBJ whole genome shotgun (WGS) entry which is preliminary data.</text>
</comment>
<dbReference type="OrthoDB" id="5146042at2"/>
<sequence>MNLRLADVLSAQDGIIARRQALECGCTPNDIRRFIRRREWAVVFPGVYINHTGPLTWRQRAWAAVVDAFPAALGHTSALPGSTGPIHIVIALHRTVAKRPGVIVHQRSGLDDAVAWNLSPPRLRIEEAALDVAAAARTETDAIAVLADIVNARVTTAQRLIATLDQRARVTRRRLIRDVLVDIDEGTCSVLEHRYLTDVERPHGLPTPIRQAPTTVGRKGYRDLDYPDAGVVVELDGWRFHDSARDRDANLERDLDAAVGAQRLTLRLGSGQVIGRSCSTAAKVGRALSDRGWSGPLLRCPKCG</sequence>
<gene>
    <name evidence="1" type="ORF">nbrc107696_21770</name>
</gene>
<evidence type="ECO:0000313" key="2">
    <source>
        <dbReference type="Proteomes" id="UP000444960"/>
    </source>
</evidence>
<dbReference type="RefSeq" id="WP_161895485.1">
    <property type="nucleotide sequence ID" value="NZ_BJOV01000003.1"/>
</dbReference>
<accession>A0A7I9V9G2</accession>
<reference evidence="2" key="1">
    <citation type="submission" date="2019-06" db="EMBL/GenBank/DDBJ databases">
        <title>Gordonia isolated from sludge of a wastewater treatment plant.</title>
        <authorList>
            <person name="Tamura T."/>
            <person name="Aoyama K."/>
            <person name="Kang Y."/>
            <person name="Saito S."/>
            <person name="Akiyama N."/>
            <person name="Yazawa K."/>
            <person name="Gonoi T."/>
            <person name="Mikami Y."/>
        </authorList>
    </citation>
    <scope>NUCLEOTIDE SEQUENCE [LARGE SCALE GENOMIC DNA]</scope>
    <source>
        <strain evidence="2">NBRC 107696</strain>
    </source>
</reference>
<dbReference type="AlphaFoldDB" id="A0A7I9V9G2"/>